<dbReference type="AlphaFoldDB" id="A0A1F6ABR4"/>
<dbReference type="Pfam" id="PF02635">
    <property type="entry name" value="DsrE"/>
    <property type="match status" value="1"/>
</dbReference>
<reference evidence="1 2" key="1">
    <citation type="journal article" date="2016" name="Nat. Commun.">
        <title>Thousands of microbial genomes shed light on interconnected biogeochemical processes in an aquifer system.</title>
        <authorList>
            <person name="Anantharaman K."/>
            <person name="Brown C.T."/>
            <person name="Hug L.A."/>
            <person name="Sharon I."/>
            <person name="Castelle C.J."/>
            <person name="Probst A.J."/>
            <person name="Thomas B.C."/>
            <person name="Singh A."/>
            <person name="Wilkins M.J."/>
            <person name="Karaoz U."/>
            <person name="Brodie E.L."/>
            <person name="Williams K.H."/>
            <person name="Hubbard S.S."/>
            <person name="Banfield J.F."/>
        </authorList>
    </citation>
    <scope>NUCLEOTIDE SEQUENCE [LARGE SCALE GENOMIC DNA]</scope>
</reference>
<comment type="caution">
    <text evidence="1">The sequence shown here is derived from an EMBL/GenBank/DDBJ whole genome shotgun (WGS) entry which is preliminary data.</text>
</comment>
<dbReference type="SUPFAM" id="SSF75169">
    <property type="entry name" value="DsrEFH-like"/>
    <property type="match status" value="1"/>
</dbReference>
<dbReference type="Gene3D" id="3.40.1260.10">
    <property type="entry name" value="DsrEFH-like"/>
    <property type="match status" value="1"/>
</dbReference>
<dbReference type="STRING" id="1798384.A3D03_02055"/>
<protein>
    <submittedName>
        <fullName evidence="1">Uncharacterized protein</fullName>
    </submittedName>
</protein>
<dbReference type="EMBL" id="MFJN01000009">
    <property type="protein sequence ID" value="OGG22124.1"/>
    <property type="molecule type" value="Genomic_DNA"/>
</dbReference>
<gene>
    <name evidence="1" type="ORF">A3D03_02055</name>
</gene>
<dbReference type="Proteomes" id="UP000177092">
    <property type="component" value="Unassembled WGS sequence"/>
</dbReference>
<sequence>MKLAVIISTKNAETNWNALRLANLALKKGDEVSIFLLGEGVEYSKFSTDKFNIMQQVDDFLQSDKGKIIACGTCMDIRHQQNSKSCPIGGMEDLYSLIVTSDKVLTF</sequence>
<evidence type="ECO:0000313" key="2">
    <source>
        <dbReference type="Proteomes" id="UP000177092"/>
    </source>
</evidence>
<name>A0A1F6ABR4_9BACT</name>
<accession>A0A1F6ABR4</accession>
<proteinExistence type="predicted"/>
<evidence type="ECO:0000313" key="1">
    <source>
        <dbReference type="EMBL" id="OGG22124.1"/>
    </source>
</evidence>
<dbReference type="InterPro" id="IPR027396">
    <property type="entry name" value="DsrEFH-like"/>
</dbReference>
<dbReference type="InterPro" id="IPR003787">
    <property type="entry name" value="Sulphur_relay_DsrE/F-like"/>
</dbReference>
<organism evidence="1 2">
    <name type="scientific">Candidatus Gottesmanbacteria bacterium RIFCSPHIGHO2_02_FULL_40_13</name>
    <dbReference type="NCBI Taxonomy" id="1798384"/>
    <lineage>
        <taxon>Bacteria</taxon>
        <taxon>Candidatus Gottesmaniibacteriota</taxon>
    </lineage>
</organism>